<feature type="compositionally biased region" description="Basic residues" evidence="1">
    <location>
        <begin position="513"/>
        <end position="532"/>
    </location>
</feature>
<dbReference type="Proteomes" id="UP001516023">
    <property type="component" value="Unassembled WGS sequence"/>
</dbReference>
<feature type="compositionally biased region" description="Basic and acidic residues" evidence="1">
    <location>
        <begin position="694"/>
        <end position="706"/>
    </location>
</feature>
<protein>
    <submittedName>
        <fullName evidence="2">Uncharacterized protein</fullName>
    </submittedName>
</protein>
<feature type="region of interest" description="Disordered" evidence="1">
    <location>
        <begin position="567"/>
        <end position="600"/>
    </location>
</feature>
<evidence type="ECO:0000256" key="1">
    <source>
        <dbReference type="SAM" id="MobiDB-lite"/>
    </source>
</evidence>
<keyword evidence="3" id="KW-1185">Reference proteome</keyword>
<comment type="caution">
    <text evidence="2">The sequence shown here is derived from an EMBL/GenBank/DDBJ whole genome shotgun (WGS) entry which is preliminary data.</text>
</comment>
<evidence type="ECO:0000313" key="3">
    <source>
        <dbReference type="Proteomes" id="UP001516023"/>
    </source>
</evidence>
<name>A0ABD3P9Q3_9STRA</name>
<sequence>MPYQDFNTDSSNDMTPEEYVRLLAIQRRMLQNQGAATSRSQGNTSFPSQRQLQMQALLPQRMMQALQNMECQQQGDDGRDRQRFGNALRQSMPGNATNNDYSYCTGDRRSRHRSNLSRSFNSAALPSNNFGFSESSTYDGDIQGLSNPDGLGHILDSNDNAVSSRNFVANSRHSSFSRSWDPRFNDTADFDNRIMSASAPAIPAGMRFVGRSNDGGTINSNSIDTSSLFAPTRSDGGFCAQSTYNPGYLSSSPPANLPSNSSNMGIASNQFRPMSTGTGSGRVGPNSSLEYPQDNGIKASTAFPSTELQGKRRRLNSDELMLDMLSDFIPAGTGEMTGRGSGDRNNNNAENTNVGGPRCNSPTLSPFSRRTAACSPLTPLNHTQGYVDSNSPMGQTPIMFAEYFLGAREEEDEDGVTKRAVPPPPPLYQETVSTSGKHCADGGMQGVGGRQGVVGGFQNTMFRPQGGDCFPVPKFMFNEVQFDPAPAKVLDEEELLLQKFRTPFSSEPLCLPPRRKKDSTPKTKKRVATKKKPKEEVSASPAGTAINNDTTPSSAAIVALTAEIKSQMKSPPTATDDNECPSPNVPDCAADSSGTERDGFSIPQFATSMEASQYSQQTIHDWDKKFGLRRAHSKTMRESARSRKKVLEFLKGEGASLWKSATAAGLADSTNFASATLVSSWSSVSSNSMMFQEQDNRSEDVKREHVANGSEGLEDEQSEVPKEQQADEVIHDPCDLSIKEEAIEDCSNQENARAISSLNENEDDEKSVESIGSFSHEYEEGRDEKEHLSKDFHEEFISSYSSKMLDFDIEDEELTNMFRRASLDHCTRRPSLDHCHQRSSSIFIPLPGETHRRQSFAKSA</sequence>
<proteinExistence type="predicted"/>
<evidence type="ECO:0000313" key="2">
    <source>
        <dbReference type="EMBL" id="KAL3784086.1"/>
    </source>
</evidence>
<feature type="region of interest" description="Disordered" evidence="1">
    <location>
        <begin position="506"/>
        <end position="550"/>
    </location>
</feature>
<feature type="region of interest" description="Disordered" evidence="1">
    <location>
        <begin position="336"/>
        <end position="360"/>
    </location>
</feature>
<reference evidence="2 3" key="1">
    <citation type="journal article" date="2020" name="G3 (Bethesda)">
        <title>Improved Reference Genome for Cyclotella cryptica CCMP332, a Model for Cell Wall Morphogenesis, Salinity Adaptation, and Lipid Production in Diatoms (Bacillariophyta).</title>
        <authorList>
            <person name="Roberts W.R."/>
            <person name="Downey K.M."/>
            <person name="Ruck E.C."/>
            <person name="Traller J.C."/>
            <person name="Alverson A.J."/>
        </authorList>
    </citation>
    <scope>NUCLEOTIDE SEQUENCE [LARGE SCALE GENOMIC DNA]</scope>
    <source>
        <strain evidence="2 3">CCMP332</strain>
    </source>
</reference>
<gene>
    <name evidence="2" type="ORF">HJC23_012275</name>
</gene>
<accession>A0ABD3P9Q3</accession>
<dbReference type="EMBL" id="JABMIG020000244">
    <property type="protein sequence ID" value="KAL3784086.1"/>
    <property type="molecule type" value="Genomic_DNA"/>
</dbReference>
<dbReference type="AlphaFoldDB" id="A0ABD3P9Q3"/>
<organism evidence="2 3">
    <name type="scientific">Cyclotella cryptica</name>
    <dbReference type="NCBI Taxonomy" id="29204"/>
    <lineage>
        <taxon>Eukaryota</taxon>
        <taxon>Sar</taxon>
        <taxon>Stramenopiles</taxon>
        <taxon>Ochrophyta</taxon>
        <taxon>Bacillariophyta</taxon>
        <taxon>Coscinodiscophyceae</taxon>
        <taxon>Thalassiosirophycidae</taxon>
        <taxon>Stephanodiscales</taxon>
        <taxon>Stephanodiscaceae</taxon>
        <taxon>Cyclotella</taxon>
    </lineage>
</organism>
<feature type="region of interest" description="Disordered" evidence="1">
    <location>
        <begin position="690"/>
        <end position="726"/>
    </location>
</feature>